<keyword evidence="5" id="KW-0119">Carbohydrate metabolism</keyword>
<protein>
    <submittedName>
        <fullName evidence="10">Family 43 glycosylhydrolase</fullName>
    </submittedName>
</protein>
<keyword evidence="2" id="KW-0624">Polysaccharide degradation</keyword>
<evidence type="ECO:0000256" key="3">
    <source>
        <dbReference type="ARBA" id="ARBA00022729"/>
    </source>
</evidence>
<reference evidence="10 11" key="1">
    <citation type="journal article" date="2019" name="Int. J. Syst. Evol. Microbiol.">
        <title>Rufibacter sediminis sp. nov., isolated from freshwater lake sediment.</title>
        <authorList>
            <person name="Qu J.H."/>
            <person name="Zhang L.J."/>
            <person name="Fu Y.H."/>
            <person name="Li H.F."/>
        </authorList>
    </citation>
    <scope>NUCLEOTIDE SEQUENCE [LARGE SCALE GENOMIC DNA]</scope>
    <source>
        <strain evidence="10 11">H-1</strain>
    </source>
</reference>
<dbReference type="Pfam" id="PF03422">
    <property type="entry name" value="CBM_6"/>
    <property type="match status" value="1"/>
</dbReference>
<dbReference type="InterPro" id="IPR006710">
    <property type="entry name" value="Glyco_hydro_43"/>
</dbReference>
<dbReference type="Proteomes" id="UP000659698">
    <property type="component" value="Unassembled WGS sequence"/>
</dbReference>
<evidence type="ECO:0000313" key="10">
    <source>
        <dbReference type="EMBL" id="MBC3538564.1"/>
    </source>
</evidence>
<sequence>MTNPFKTISWLGTLCLVSGFAQAQNPIVQTTYTADPAPMVYNNRLYLYTSHDEDESTWFTMNDWKLYTTDDMVNWTDHGTILSYSDFSWAKINAWAPQCIERGGKFYLYVPVTTKDNKGAIGVAVANSPYGPFTDPLDKPLVQSGVGDIDPNVFIDDDGQAYLYWGNPNCYYVKLNEDMISYQGEVVKVPNTVESFGKREGNPERPTTYEEGPWLYKRKGLYYLLFAAGPIPEHIGYSTSSSPTGPWKYQGVLMPTEGGSFTNHPGIIDFKGKTYFFYHNGALPGGGGFTRSVAVEEVAFKKDGTIQPLKMTEGITRGLAPLNPFVKNEAETMAWSEGLKSKQNANVGVFVTALRNGAYTKVKDVDFRKTGASKLTARLGTTHNGNVTMEVRLGSVEGELIGTVNVPLTGGNDRWALVSTDVKKVTGVHDVYFVFKGKAASNILFFDYWRFSE</sequence>
<dbReference type="Pfam" id="PF04616">
    <property type="entry name" value="Glyco_hydro_43"/>
    <property type="match status" value="1"/>
</dbReference>
<dbReference type="EMBL" id="JACOAF010000006">
    <property type="protein sequence ID" value="MBC3538564.1"/>
    <property type="molecule type" value="Genomic_DNA"/>
</dbReference>
<keyword evidence="6 7" id="KW-0326">Glycosidase</keyword>
<keyword evidence="3 8" id="KW-0732">Signal</keyword>
<keyword evidence="2" id="KW-0858">Xylan degradation</keyword>
<dbReference type="CDD" id="cd18618">
    <property type="entry name" value="GH43_Xsa43E-like"/>
    <property type="match status" value="1"/>
</dbReference>
<dbReference type="InterPro" id="IPR006584">
    <property type="entry name" value="Cellulose-bd_IV"/>
</dbReference>
<dbReference type="InterPro" id="IPR023296">
    <property type="entry name" value="Glyco_hydro_beta-prop_sf"/>
</dbReference>
<dbReference type="PANTHER" id="PTHR43772:SF2">
    <property type="entry name" value="PUTATIVE (AFU_ORTHOLOGUE AFUA_2G04480)-RELATED"/>
    <property type="match status" value="1"/>
</dbReference>
<dbReference type="CDD" id="cd04084">
    <property type="entry name" value="CBM6_xylanase-like"/>
    <property type="match status" value="1"/>
</dbReference>
<evidence type="ECO:0000256" key="4">
    <source>
        <dbReference type="ARBA" id="ARBA00022801"/>
    </source>
</evidence>
<evidence type="ECO:0000256" key="8">
    <source>
        <dbReference type="SAM" id="SignalP"/>
    </source>
</evidence>
<dbReference type="InterPro" id="IPR005084">
    <property type="entry name" value="CBM6"/>
</dbReference>
<keyword evidence="11" id="KW-1185">Reference proteome</keyword>
<evidence type="ECO:0000256" key="6">
    <source>
        <dbReference type="ARBA" id="ARBA00023295"/>
    </source>
</evidence>
<organism evidence="10 11">
    <name type="scientific">Rufibacter sediminis</name>
    <dbReference type="NCBI Taxonomy" id="2762756"/>
    <lineage>
        <taxon>Bacteria</taxon>
        <taxon>Pseudomonadati</taxon>
        <taxon>Bacteroidota</taxon>
        <taxon>Cytophagia</taxon>
        <taxon>Cytophagales</taxon>
        <taxon>Hymenobacteraceae</taxon>
        <taxon>Rufibacter</taxon>
    </lineage>
</organism>
<dbReference type="PANTHER" id="PTHR43772">
    <property type="entry name" value="ENDO-1,4-BETA-XYLANASE"/>
    <property type="match status" value="1"/>
</dbReference>
<feature type="chain" id="PRO_5047169699" evidence="8">
    <location>
        <begin position="24"/>
        <end position="453"/>
    </location>
</feature>
<dbReference type="PROSITE" id="PS51175">
    <property type="entry name" value="CBM6"/>
    <property type="match status" value="1"/>
</dbReference>
<name>A0ABR6VMZ6_9BACT</name>
<feature type="domain" description="CBM6" evidence="9">
    <location>
        <begin position="326"/>
        <end position="452"/>
    </location>
</feature>
<evidence type="ECO:0000256" key="2">
    <source>
        <dbReference type="ARBA" id="ARBA00022651"/>
    </source>
</evidence>
<dbReference type="SMART" id="SM00606">
    <property type="entry name" value="CBD_IV"/>
    <property type="match status" value="1"/>
</dbReference>
<evidence type="ECO:0000259" key="9">
    <source>
        <dbReference type="PROSITE" id="PS51175"/>
    </source>
</evidence>
<keyword evidence="4 7" id="KW-0378">Hydrolase</keyword>
<gene>
    <name evidence="10" type="ORF">H7U12_02650</name>
</gene>
<comment type="caution">
    <text evidence="10">The sequence shown here is derived from an EMBL/GenBank/DDBJ whole genome shotgun (WGS) entry which is preliminary data.</text>
</comment>
<dbReference type="InterPro" id="IPR008979">
    <property type="entry name" value="Galactose-bd-like_sf"/>
</dbReference>
<dbReference type="InterPro" id="IPR052176">
    <property type="entry name" value="Glycosyl_Hydrlase_43_Enz"/>
</dbReference>
<proteinExistence type="inferred from homology"/>
<dbReference type="SUPFAM" id="SSF75005">
    <property type="entry name" value="Arabinanase/levansucrase/invertase"/>
    <property type="match status" value="1"/>
</dbReference>
<evidence type="ECO:0000256" key="1">
    <source>
        <dbReference type="ARBA" id="ARBA00009865"/>
    </source>
</evidence>
<dbReference type="Gene3D" id="2.115.10.20">
    <property type="entry name" value="Glycosyl hydrolase domain, family 43"/>
    <property type="match status" value="1"/>
</dbReference>
<feature type="signal peptide" evidence="8">
    <location>
        <begin position="1"/>
        <end position="23"/>
    </location>
</feature>
<dbReference type="RefSeq" id="WP_186632480.1">
    <property type="nucleotide sequence ID" value="NZ_JACOAF010000006.1"/>
</dbReference>
<evidence type="ECO:0000313" key="11">
    <source>
        <dbReference type="Proteomes" id="UP000659698"/>
    </source>
</evidence>
<dbReference type="Gene3D" id="2.60.120.260">
    <property type="entry name" value="Galactose-binding domain-like"/>
    <property type="match status" value="1"/>
</dbReference>
<accession>A0ABR6VMZ6</accession>
<dbReference type="SUPFAM" id="SSF49785">
    <property type="entry name" value="Galactose-binding domain-like"/>
    <property type="match status" value="1"/>
</dbReference>
<comment type="similarity">
    <text evidence="1 7">Belongs to the glycosyl hydrolase 43 family.</text>
</comment>
<evidence type="ECO:0000256" key="5">
    <source>
        <dbReference type="ARBA" id="ARBA00023277"/>
    </source>
</evidence>
<evidence type="ECO:0000256" key="7">
    <source>
        <dbReference type="RuleBase" id="RU361187"/>
    </source>
</evidence>